<feature type="compositionally biased region" description="Low complexity" evidence="1">
    <location>
        <begin position="188"/>
        <end position="203"/>
    </location>
</feature>
<evidence type="ECO:0000313" key="3">
    <source>
        <dbReference type="Proteomes" id="UP000436088"/>
    </source>
</evidence>
<feature type="compositionally biased region" description="Polar residues" evidence="1">
    <location>
        <begin position="135"/>
        <end position="145"/>
    </location>
</feature>
<dbReference type="AlphaFoldDB" id="A0A6A2YUB1"/>
<reference evidence="2" key="1">
    <citation type="submission" date="2019-09" db="EMBL/GenBank/DDBJ databases">
        <title>Draft genome information of white flower Hibiscus syriacus.</title>
        <authorList>
            <person name="Kim Y.-M."/>
        </authorList>
    </citation>
    <scope>NUCLEOTIDE SEQUENCE [LARGE SCALE GENOMIC DNA]</scope>
    <source>
        <strain evidence="2">YM2019G1</strain>
    </source>
</reference>
<protein>
    <submittedName>
        <fullName evidence="2">Uncharacterized protein</fullName>
    </submittedName>
</protein>
<dbReference type="Proteomes" id="UP000436088">
    <property type="component" value="Unassembled WGS sequence"/>
</dbReference>
<dbReference type="InterPro" id="IPR006740">
    <property type="entry name" value="DUF604"/>
</dbReference>
<evidence type="ECO:0000256" key="1">
    <source>
        <dbReference type="SAM" id="MobiDB-lite"/>
    </source>
</evidence>
<gene>
    <name evidence="2" type="ORF">F3Y22_tig00111231pilonHSYRG00007</name>
</gene>
<dbReference type="PANTHER" id="PTHR10811">
    <property type="entry name" value="FRINGE-RELATED"/>
    <property type="match status" value="1"/>
</dbReference>
<evidence type="ECO:0000313" key="2">
    <source>
        <dbReference type="EMBL" id="KAE8682937.1"/>
    </source>
</evidence>
<feature type="region of interest" description="Disordered" evidence="1">
    <location>
        <begin position="132"/>
        <end position="204"/>
    </location>
</feature>
<keyword evidence="3" id="KW-1185">Reference proteome</keyword>
<comment type="caution">
    <text evidence="2">The sequence shown here is derived from an EMBL/GenBank/DDBJ whole genome shotgun (WGS) entry which is preliminary data.</text>
</comment>
<proteinExistence type="predicted"/>
<sequence>MLLAHPPSPIITLHHFDNIDPIFPNKNRTDAVKHLMQAAKVGHKRSVSSSSCIVHGERWENEGGFLSSLRIGEELDVSYHPVSSPETIPPMTSSGFVCLQTHRFPGKIECCNIMNMSGMSVMNIKLRECRKGERTTTASDDTQNPLKAPRSYDELEDDEEPLPKKQKQLSSLTAPQYPNSVPAINDDNPSNAAIENSNNNGNAHQILPLQQKPRQQRSLRRKTIMSGLKEGYWPVELLLQCLLLPTSAQVVRSLIGSIAKGFGVFAIVSVLV</sequence>
<name>A0A6A2YUB1_HIBSY</name>
<accession>A0A6A2YUB1</accession>
<feature type="compositionally biased region" description="Polar residues" evidence="1">
    <location>
        <begin position="168"/>
        <end position="179"/>
    </location>
</feature>
<dbReference type="Pfam" id="PF04646">
    <property type="entry name" value="DUF604"/>
    <property type="match status" value="1"/>
</dbReference>
<dbReference type="EMBL" id="VEPZ02001276">
    <property type="protein sequence ID" value="KAE8682937.1"/>
    <property type="molecule type" value="Genomic_DNA"/>
</dbReference>
<organism evidence="2 3">
    <name type="scientific">Hibiscus syriacus</name>
    <name type="common">Rose of Sharon</name>
    <dbReference type="NCBI Taxonomy" id="106335"/>
    <lineage>
        <taxon>Eukaryota</taxon>
        <taxon>Viridiplantae</taxon>
        <taxon>Streptophyta</taxon>
        <taxon>Embryophyta</taxon>
        <taxon>Tracheophyta</taxon>
        <taxon>Spermatophyta</taxon>
        <taxon>Magnoliopsida</taxon>
        <taxon>eudicotyledons</taxon>
        <taxon>Gunneridae</taxon>
        <taxon>Pentapetalae</taxon>
        <taxon>rosids</taxon>
        <taxon>malvids</taxon>
        <taxon>Malvales</taxon>
        <taxon>Malvaceae</taxon>
        <taxon>Malvoideae</taxon>
        <taxon>Hibiscus</taxon>
    </lineage>
</organism>